<evidence type="ECO:0000313" key="2">
    <source>
        <dbReference type="EMBL" id="CAA7042711.1"/>
    </source>
</evidence>
<organism evidence="2 3">
    <name type="scientific">Microthlaspi erraticum</name>
    <dbReference type="NCBI Taxonomy" id="1685480"/>
    <lineage>
        <taxon>Eukaryota</taxon>
        <taxon>Viridiplantae</taxon>
        <taxon>Streptophyta</taxon>
        <taxon>Embryophyta</taxon>
        <taxon>Tracheophyta</taxon>
        <taxon>Spermatophyta</taxon>
        <taxon>Magnoliopsida</taxon>
        <taxon>eudicotyledons</taxon>
        <taxon>Gunneridae</taxon>
        <taxon>Pentapetalae</taxon>
        <taxon>rosids</taxon>
        <taxon>malvids</taxon>
        <taxon>Brassicales</taxon>
        <taxon>Brassicaceae</taxon>
        <taxon>Coluteocarpeae</taxon>
        <taxon>Microthlaspi</taxon>
    </lineage>
</organism>
<keyword evidence="3" id="KW-1185">Reference proteome</keyword>
<evidence type="ECO:0000256" key="1">
    <source>
        <dbReference type="SAM" id="Coils"/>
    </source>
</evidence>
<reference evidence="2" key="1">
    <citation type="submission" date="2020-01" db="EMBL/GenBank/DDBJ databases">
        <authorList>
            <person name="Mishra B."/>
        </authorList>
    </citation>
    <scope>NUCLEOTIDE SEQUENCE [LARGE SCALE GENOMIC DNA]</scope>
</reference>
<dbReference type="PANTHER" id="PTHR31903">
    <property type="entry name" value="F12F1.11-RELATED"/>
    <property type="match status" value="1"/>
</dbReference>
<sequence length="339" mass="39538">MDNGNYENVLGNYYLCFNRSYTLKETIAHMLEHHSDTQSVEEIKSRFQRFHSNTRLVKAIAMRNKMNEGAQLPPNPAPTVQESYKKCFDNFFTVEEMIQYMANKHAQQEATVRRIFGNVLRNYGDSDYHDVAQERSVERMMLVQLNEWNRNRKRSVLIDRLSILPKDDRDLVQSLSNEDRHLLCFFISKDFVNREGDPGYVRIGAHAPCFHCHCFECCYHYSLLLDSSGNSLLIQRIIDAYDHAAEKHRIAQEEQKMAQERAEQEAEEAINKDNMSLVLSSEGDGPHMQAQCHKKEEEVVKPKHVTDCIYRAPVSRKVCEQRRFVNRFDVLESNAISSH</sequence>
<dbReference type="EMBL" id="CACVBM020001274">
    <property type="protein sequence ID" value="CAA7042711.1"/>
    <property type="molecule type" value="Genomic_DNA"/>
</dbReference>
<accession>A0A6D2K249</accession>
<dbReference type="Proteomes" id="UP000467841">
    <property type="component" value="Unassembled WGS sequence"/>
</dbReference>
<keyword evidence="1" id="KW-0175">Coiled coil</keyword>
<dbReference type="PANTHER" id="PTHR31903:SF6">
    <property type="entry name" value="F12F1.11-RELATED"/>
    <property type="match status" value="1"/>
</dbReference>
<protein>
    <submittedName>
        <fullName evidence="2">Uncharacterized protein</fullName>
    </submittedName>
</protein>
<gene>
    <name evidence="2" type="ORF">MERR_LOCUS29946</name>
</gene>
<dbReference type="AlphaFoldDB" id="A0A6D2K249"/>
<comment type="caution">
    <text evidence="2">The sequence shown here is derived from an EMBL/GenBank/DDBJ whole genome shotgun (WGS) entry which is preliminary data.</text>
</comment>
<feature type="coiled-coil region" evidence="1">
    <location>
        <begin position="243"/>
        <end position="272"/>
    </location>
</feature>
<proteinExistence type="predicted"/>
<name>A0A6D2K249_9BRAS</name>
<evidence type="ECO:0000313" key="3">
    <source>
        <dbReference type="Proteomes" id="UP000467841"/>
    </source>
</evidence>